<dbReference type="AlphaFoldDB" id="A0AAE2CUS1"/>
<name>A0AAE2CUS1_9LAMI</name>
<proteinExistence type="predicted"/>
<organism evidence="2 3">
    <name type="scientific">Sesamum alatum</name>
    <dbReference type="NCBI Taxonomy" id="300844"/>
    <lineage>
        <taxon>Eukaryota</taxon>
        <taxon>Viridiplantae</taxon>
        <taxon>Streptophyta</taxon>
        <taxon>Embryophyta</taxon>
        <taxon>Tracheophyta</taxon>
        <taxon>Spermatophyta</taxon>
        <taxon>Magnoliopsida</taxon>
        <taxon>eudicotyledons</taxon>
        <taxon>Gunneridae</taxon>
        <taxon>Pentapetalae</taxon>
        <taxon>asterids</taxon>
        <taxon>lamiids</taxon>
        <taxon>Lamiales</taxon>
        <taxon>Pedaliaceae</taxon>
        <taxon>Sesamum</taxon>
    </lineage>
</organism>
<comment type="caution">
    <text evidence="2">The sequence shown here is derived from an EMBL/GenBank/DDBJ whole genome shotgun (WGS) entry which is preliminary data.</text>
</comment>
<sequence>MTQANQGPMAPPPPPPPFDPRPQSHYFYTARWSKRVDMAFIQALYYQALRGQKQLSRTPNMHSLNYERGIVNACFNWSFKCIVFKRRLERLMLQYTTFKSILDSAAFE</sequence>
<gene>
    <name evidence="2" type="ORF">Salat_0700000</name>
</gene>
<keyword evidence="3" id="KW-1185">Reference proteome</keyword>
<dbReference type="Proteomes" id="UP001293254">
    <property type="component" value="Unassembled WGS sequence"/>
</dbReference>
<feature type="region of interest" description="Disordered" evidence="1">
    <location>
        <begin position="1"/>
        <end position="21"/>
    </location>
</feature>
<evidence type="ECO:0000313" key="2">
    <source>
        <dbReference type="EMBL" id="KAK4435366.1"/>
    </source>
</evidence>
<evidence type="ECO:0000256" key="1">
    <source>
        <dbReference type="SAM" id="MobiDB-lite"/>
    </source>
</evidence>
<dbReference type="EMBL" id="JACGWO010000002">
    <property type="protein sequence ID" value="KAK4435366.1"/>
    <property type="molecule type" value="Genomic_DNA"/>
</dbReference>
<protein>
    <submittedName>
        <fullName evidence="2">Uncharacterized protein</fullName>
    </submittedName>
</protein>
<reference evidence="2" key="1">
    <citation type="submission" date="2020-06" db="EMBL/GenBank/DDBJ databases">
        <authorList>
            <person name="Li T."/>
            <person name="Hu X."/>
            <person name="Zhang T."/>
            <person name="Song X."/>
            <person name="Zhang H."/>
            <person name="Dai N."/>
            <person name="Sheng W."/>
            <person name="Hou X."/>
            <person name="Wei L."/>
        </authorList>
    </citation>
    <scope>NUCLEOTIDE SEQUENCE</scope>
    <source>
        <strain evidence="2">3651</strain>
        <tissue evidence="2">Leaf</tissue>
    </source>
</reference>
<feature type="compositionally biased region" description="Pro residues" evidence="1">
    <location>
        <begin position="9"/>
        <end position="20"/>
    </location>
</feature>
<reference evidence="2" key="2">
    <citation type="journal article" date="2024" name="Plant">
        <title>Genomic evolution and insights into agronomic trait innovations of Sesamum species.</title>
        <authorList>
            <person name="Miao H."/>
            <person name="Wang L."/>
            <person name="Qu L."/>
            <person name="Liu H."/>
            <person name="Sun Y."/>
            <person name="Le M."/>
            <person name="Wang Q."/>
            <person name="Wei S."/>
            <person name="Zheng Y."/>
            <person name="Lin W."/>
            <person name="Duan Y."/>
            <person name="Cao H."/>
            <person name="Xiong S."/>
            <person name="Wang X."/>
            <person name="Wei L."/>
            <person name="Li C."/>
            <person name="Ma Q."/>
            <person name="Ju M."/>
            <person name="Zhao R."/>
            <person name="Li G."/>
            <person name="Mu C."/>
            <person name="Tian Q."/>
            <person name="Mei H."/>
            <person name="Zhang T."/>
            <person name="Gao T."/>
            <person name="Zhang H."/>
        </authorList>
    </citation>
    <scope>NUCLEOTIDE SEQUENCE</scope>
    <source>
        <strain evidence="2">3651</strain>
    </source>
</reference>
<evidence type="ECO:0000313" key="3">
    <source>
        <dbReference type="Proteomes" id="UP001293254"/>
    </source>
</evidence>
<accession>A0AAE2CUS1</accession>